<name>A0A0F9N1F5_9ZZZZ</name>
<protein>
    <submittedName>
        <fullName evidence="1">Uncharacterized protein</fullName>
    </submittedName>
</protein>
<proteinExistence type="predicted"/>
<evidence type="ECO:0000313" key="1">
    <source>
        <dbReference type="EMBL" id="KKM75312.1"/>
    </source>
</evidence>
<sequence>MSTDIGDRAINGRLRLAEESVTIATGAITITQSRIKMDTEAAGASDDLDTINGAMNGAIIFIYTTDDARDVVVKHDTGNIKLNGGADITLDTTDKVLMLVSKDGTNWTDSQ</sequence>
<organism evidence="1">
    <name type="scientific">marine sediment metagenome</name>
    <dbReference type="NCBI Taxonomy" id="412755"/>
    <lineage>
        <taxon>unclassified sequences</taxon>
        <taxon>metagenomes</taxon>
        <taxon>ecological metagenomes</taxon>
    </lineage>
</organism>
<dbReference type="AlphaFoldDB" id="A0A0F9N1F5"/>
<comment type="caution">
    <text evidence="1">The sequence shown here is derived from an EMBL/GenBank/DDBJ whole genome shotgun (WGS) entry which is preliminary data.</text>
</comment>
<reference evidence="1" key="1">
    <citation type="journal article" date="2015" name="Nature">
        <title>Complex archaea that bridge the gap between prokaryotes and eukaryotes.</title>
        <authorList>
            <person name="Spang A."/>
            <person name="Saw J.H."/>
            <person name="Jorgensen S.L."/>
            <person name="Zaremba-Niedzwiedzka K."/>
            <person name="Martijn J."/>
            <person name="Lind A.E."/>
            <person name="van Eijk R."/>
            <person name="Schleper C."/>
            <person name="Guy L."/>
            <person name="Ettema T.J."/>
        </authorList>
    </citation>
    <scope>NUCLEOTIDE SEQUENCE</scope>
</reference>
<dbReference type="EMBL" id="LAZR01008998">
    <property type="protein sequence ID" value="KKM75312.1"/>
    <property type="molecule type" value="Genomic_DNA"/>
</dbReference>
<gene>
    <name evidence="1" type="ORF">LCGC14_1391520</name>
</gene>
<accession>A0A0F9N1F5</accession>